<dbReference type="InterPro" id="IPR000914">
    <property type="entry name" value="SBP_5_dom"/>
</dbReference>
<evidence type="ECO:0000313" key="6">
    <source>
        <dbReference type="EMBL" id="MBB2966285.1"/>
    </source>
</evidence>
<dbReference type="Pfam" id="PF00496">
    <property type="entry name" value="SBP_bac_5"/>
    <property type="match status" value="1"/>
</dbReference>
<evidence type="ECO:0000256" key="3">
    <source>
        <dbReference type="ARBA" id="ARBA00022729"/>
    </source>
</evidence>
<evidence type="ECO:0000259" key="5">
    <source>
        <dbReference type="Pfam" id="PF00496"/>
    </source>
</evidence>
<protein>
    <submittedName>
        <fullName evidence="6">Peptide/nickel transport system substrate-binding protein</fullName>
    </submittedName>
</protein>
<evidence type="ECO:0000256" key="1">
    <source>
        <dbReference type="ARBA" id="ARBA00005695"/>
    </source>
</evidence>
<dbReference type="SUPFAM" id="SSF53850">
    <property type="entry name" value="Periplasmic binding protein-like II"/>
    <property type="match status" value="1"/>
</dbReference>
<dbReference type="RefSeq" id="WP_183428234.1">
    <property type="nucleotide sequence ID" value="NZ_JACHVP010000001.1"/>
</dbReference>
<dbReference type="AlphaFoldDB" id="A0A7W4UU77"/>
<evidence type="ECO:0000256" key="2">
    <source>
        <dbReference type="ARBA" id="ARBA00022448"/>
    </source>
</evidence>
<accession>A0A7W4UU77</accession>
<dbReference type="EMBL" id="JACHVP010000001">
    <property type="protein sequence ID" value="MBB2966285.1"/>
    <property type="molecule type" value="Genomic_DNA"/>
</dbReference>
<organism evidence="6 7">
    <name type="scientific">Leifsonia aquatica</name>
    <name type="common">Corynebacterium aquaticum</name>
    <dbReference type="NCBI Taxonomy" id="144185"/>
    <lineage>
        <taxon>Bacteria</taxon>
        <taxon>Bacillati</taxon>
        <taxon>Actinomycetota</taxon>
        <taxon>Actinomycetes</taxon>
        <taxon>Micrococcales</taxon>
        <taxon>Microbacteriaceae</taxon>
        <taxon>Leifsonia</taxon>
    </lineage>
</organism>
<dbReference type="InterPro" id="IPR030678">
    <property type="entry name" value="Peptide/Ni-bd"/>
</dbReference>
<dbReference type="PIRSF" id="PIRSF002741">
    <property type="entry name" value="MppA"/>
    <property type="match status" value="1"/>
</dbReference>
<dbReference type="PANTHER" id="PTHR30290">
    <property type="entry name" value="PERIPLASMIC BINDING COMPONENT OF ABC TRANSPORTER"/>
    <property type="match status" value="1"/>
</dbReference>
<dbReference type="PANTHER" id="PTHR30290:SF9">
    <property type="entry name" value="OLIGOPEPTIDE-BINDING PROTEIN APPA"/>
    <property type="match status" value="1"/>
</dbReference>
<dbReference type="GO" id="GO:1904680">
    <property type="term" value="F:peptide transmembrane transporter activity"/>
    <property type="evidence" value="ECO:0007669"/>
    <property type="project" value="TreeGrafter"/>
</dbReference>
<dbReference type="PROSITE" id="PS51257">
    <property type="entry name" value="PROKAR_LIPOPROTEIN"/>
    <property type="match status" value="1"/>
</dbReference>
<dbReference type="GO" id="GO:0043190">
    <property type="term" value="C:ATP-binding cassette (ABC) transporter complex"/>
    <property type="evidence" value="ECO:0007669"/>
    <property type="project" value="InterPro"/>
</dbReference>
<feature type="domain" description="Solute-binding protein family 5" evidence="5">
    <location>
        <begin position="90"/>
        <end position="451"/>
    </location>
</feature>
<dbReference type="Proteomes" id="UP000538196">
    <property type="component" value="Unassembled WGS sequence"/>
</dbReference>
<keyword evidence="7" id="KW-1185">Reference proteome</keyword>
<name>A0A7W4UU77_LEIAQ</name>
<comment type="caution">
    <text evidence="6">The sequence shown here is derived from an EMBL/GenBank/DDBJ whole genome shotgun (WGS) entry which is preliminary data.</text>
</comment>
<dbReference type="GO" id="GO:0042597">
    <property type="term" value="C:periplasmic space"/>
    <property type="evidence" value="ECO:0007669"/>
    <property type="project" value="UniProtKB-ARBA"/>
</dbReference>
<dbReference type="CDD" id="cd08492">
    <property type="entry name" value="PBP2_NikA_DppA_OppA_like_15"/>
    <property type="match status" value="1"/>
</dbReference>
<evidence type="ECO:0000256" key="4">
    <source>
        <dbReference type="SAM" id="SignalP"/>
    </source>
</evidence>
<dbReference type="GO" id="GO:0015833">
    <property type="term" value="P:peptide transport"/>
    <property type="evidence" value="ECO:0007669"/>
    <property type="project" value="TreeGrafter"/>
</dbReference>
<evidence type="ECO:0000313" key="7">
    <source>
        <dbReference type="Proteomes" id="UP000538196"/>
    </source>
</evidence>
<dbReference type="Gene3D" id="3.40.190.10">
    <property type="entry name" value="Periplasmic binding protein-like II"/>
    <property type="match status" value="1"/>
</dbReference>
<feature type="chain" id="PRO_5031063647" evidence="4">
    <location>
        <begin position="28"/>
        <end position="546"/>
    </location>
</feature>
<keyword evidence="2" id="KW-0813">Transport</keyword>
<gene>
    <name evidence="6" type="ORF">FHX33_001017</name>
</gene>
<dbReference type="InterPro" id="IPR039424">
    <property type="entry name" value="SBP_5"/>
</dbReference>
<comment type="similarity">
    <text evidence="1">Belongs to the bacterial solute-binding protein 5 family.</text>
</comment>
<dbReference type="Gene3D" id="3.10.105.10">
    <property type="entry name" value="Dipeptide-binding Protein, Domain 3"/>
    <property type="match status" value="1"/>
</dbReference>
<feature type="signal peptide" evidence="4">
    <location>
        <begin position="1"/>
        <end position="27"/>
    </location>
</feature>
<proteinExistence type="inferred from homology"/>
<keyword evidence="3 4" id="KW-0732">Signal</keyword>
<reference evidence="6 7" key="1">
    <citation type="submission" date="2020-08" db="EMBL/GenBank/DDBJ databases">
        <title>Sequencing the genomes of 1000 actinobacteria strains.</title>
        <authorList>
            <person name="Klenk H.-P."/>
        </authorList>
    </citation>
    <scope>NUCLEOTIDE SEQUENCE [LARGE SCALE GENOMIC DNA]</scope>
    <source>
        <strain evidence="6 7">DSM 20146</strain>
    </source>
</reference>
<sequence>MRTPTFRRLAAGIATAAAAGLLLSACAGTSAPGASSSAAATPVDGGALTFALGNDPITLNPTATGSGNDTLYVERQLFDSLTEQDPKTGKIVPWLATKWEANADATQFTFTLRKGVTFSDGTPLTAAVVKANFDDIVANATKALNAITALPNYAGTTVVDDSTFTVSFSKPNGAFPQAASSVALGLLSPKSLEIPYDDRATGAGLSGTGPFVLKSYTKNTSVVLTKRDGYAWAPEDYTNRGAAHLDTVTFTIVPEAGVRTGSLSSKQVDAIGGVLPQDIAGLQAQNTPLVVRANPGIAFGLSTYIKEGSALADVSVRKALLTALDRNLIQQSALTPEFRVATSVLAANTPGAVDLSTQLGFDTKASEKLLDAAGWKKGSDGIREKDGTKLDLKLGYIANFNPNQSIIELIQQQLKAIGITVEVWTGTVPQYLAEASAGHFDLAYGNLSRADGDVLRTQFSSALPSNAAKGYTDPELQQDLTDQLATADQTKRAEIAQKANARIVDLAYYIPVVELTTVLGTAQNVHGIVLGADSRLGSLVDAYKTK</sequence>